<name>A0A1R2AN52_9CILI</name>
<evidence type="ECO:0000256" key="6">
    <source>
        <dbReference type="SAM" id="MobiDB-lite"/>
    </source>
</evidence>
<proteinExistence type="inferred from homology"/>
<keyword evidence="4" id="KW-0689">Ribosomal protein</keyword>
<accession>A0A1R2AN52</accession>
<dbReference type="GO" id="GO:0003723">
    <property type="term" value="F:RNA binding"/>
    <property type="evidence" value="ECO:0007669"/>
    <property type="project" value="TreeGrafter"/>
</dbReference>
<evidence type="ECO:0000313" key="9">
    <source>
        <dbReference type="Proteomes" id="UP000187209"/>
    </source>
</evidence>
<dbReference type="Proteomes" id="UP000187209">
    <property type="component" value="Unassembled WGS sequence"/>
</dbReference>
<dbReference type="Gene3D" id="1.10.10.10">
    <property type="entry name" value="Winged helix-like DNA-binding domain superfamily/Winged helix DNA-binding domain"/>
    <property type="match status" value="1"/>
</dbReference>
<sequence>MVLISKEERQKIYSYLLKEGTLVVKKDVGLEKHQDIPVPNLKVMMVCKSLKSKGHLVEKFNWQWYYFHLSEEGIRAMCEYLGLPTNIRPDYYKAPAVKRPVTDEDRPRRGFGRGRGRAKEE</sequence>
<evidence type="ECO:0000313" key="8">
    <source>
        <dbReference type="EMBL" id="OMJ65954.1"/>
    </source>
</evidence>
<keyword evidence="3" id="KW-0963">Cytoplasm</keyword>
<evidence type="ECO:0000256" key="1">
    <source>
        <dbReference type="ARBA" id="ARBA00004496"/>
    </source>
</evidence>
<feature type="compositionally biased region" description="Basic residues" evidence="6">
    <location>
        <begin position="109"/>
        <end position="121"/>
    </location>
</feature>
<comment type="caution">
    <text evidence="8">The sequence shown here is derived from an EMBL/GenBank/DDBJ whole genome shotgun (WGS) entry which is preliminary data.</text>
</comment>
<evidence type="ECO:0000256" key="4">
    <source>
        <dbReference type="ARBA" id="ARBA00022980"/>
    </source>
</evidence>
<comment type="similarity">
    <text evidence="2">Belongs to the eukaryotic ribosomal protein eS10 family.</text>
</comment>
<dbReference type="GO" id="GO:0022627">
    <property type="term" value="C:cytosolic small ribosomal subunit"/>
    <property type="evidence" value="ECO:0007669"/>
    <property type="project" value="TreeGrafter"/>
</dbReference>
<dbReference type="AlphaFoldDB" id="A0A1R2AN52"/>
<feature type="region of interest" description="Disordered" evidence="6">
    <location>
        <begin position="98"/>
        <end position="121"/>
    </location>
</feature>
<evidence type="ECO:0000256" key="5">
    <source>
        <dbReference type="ARBA" id="ARBA00023274"/>
    </source>
</evidence>
<protein>
    <recommendedName>
        <fullName evidence="7">Plectin/eS10 N-terminal domain-containing protein</fullName>
    </recommendedName>
</protein>
<comment type="subcellular location">
    <subcellularLocation>
        <location evidence="1">Cytoplasm</location>
    </subcellularLocation>
</comment>
<keyword evidence="5" id="KW-0687">Ribonucleoprotein</keyword>
<evidence type="ECO:0000256" key="2">
    <source>
        <dbReference type="ARBA" id="ARBA00007278"/>
    </source>
</evidence>
<dbReference type="Pfam" id="PF03501">
    <property type="entry name" value="S10_plectin"/>
    <property type="match status" value="1"/>
</dbReference>
<evidence type="ECO:0000256" key="3">
    <source>
        <dbReference type="ARBA" id="ARBA00022490"/>
    </source>
</evidence>
<dbReference type="InterPro" id="IPR037447">
    <property type="entry name" value="Ribosomal_eS10"/>
</dbReference>
<evidence type="ECO:0000259" key="7">
    <source>
        <dbReference type="Pfam" id="PF03501"/>
    </source>
</evidence>
<dbReference type="InterPro" id="IPR005326">
    <property type="entry name" value="Plectin_eS10_N"/>
</dbReference>
<dbReference type="EMBL" id="MPUH01001874">
    <property type="protein sequence ID" value="OMJ65954.1"/>
    <property type="molecule type" value="Genomic_DNA"/>
</dbReference>
<dbReference type="OrthoDB" id="310040at2759"/>
<dbReference type="InterPro" id="IPR036388">
    <property type="entry name" value="WH-like_DNA-bd_sf"/>
</dbReference>
<keyword evidence="9" id="KW-1185">Reference proteome</keyword>
<dbReference type="GO" id="GO:0003735">
    <property type="term" value="F:structural constituent of ribosome"/>
    <property type="evidence" value="ECO:0007669"/>
    <property type="project" value="TreeGrafter"/>
</dbReference>
<gene>
    <name evidence="8" type="ORF">SteCoe_37377</name>
</gene>
<reference evidence="8 9" key="1">
    <citation type="submission" date="2016-11" db="EMBL/GenBank/DDBJ databases">
        <title>The macronuclear genome of Stentor coeruleus: a giant cell with tiny introns.</title>
        <authorList>
            <person name="Slabodnick M."/>
            <person name="Ruby J.G."/>
            <person name="Reiff S.B."/>
            <person name="Swart E.C."/>
            <person name="Gosai S."/>
            <person name="Prabakaran S."/>
            <person name="Witkowska E."/>
            <person name="Larue G.E."/>
            <person name="Fisher S."/>
            <person name="Freeman R.M."/>
            <person name="Gunawardena J."/>
            <person name="Chu W."/>
            <person name="Stover N.A."/>
            <person name="Gregory B.D."/>
            <person name="Nowacki M."/>
            <person name="Derisi J."/>
            <person name="Roy S.W."/>
            <person name="Marshall W.F."/>
            <person name="Sood P."/>
        </authorList>
    </citation>
    <scope>NUCLEOTIDE SEQUENCE [LARGE SCALE GENOMIC DNA]</scope>
    <source>
        <strain evidence="8">WM001</strain>
    </source>
</reference>
<dbReference type="PANTHER" id="PTHR12146:SF0">
    <property type="entry name" value="RIBOSOMAL PROTEIN S10"/>
    <property type="match status" value="1"/>
</dbReference>
<organism evidence="8 9">
    <name type="scientific">Stentor coeruleus</name>
    <dbReference type="NCBI Taxonomy" id="5963"/>
    <lineage>
        <taxon>Eukaryota</taxon>
        <taxon>Sar</taxon>
        <taxon>Alveolata</taxon>
        <taxon>Ciliophora</taxon>
        <taxon>Postciliodesmatophora</taxon>
        <taxon>Heterotrichea</taxon>
        <taxon>Heterotrichida</taxon>
        <taxon>Stentoridae</taxon>
        <taxon>Stentor</taxon>
    </lineage>
</organism>
<feature type="domain" description="Plectin/eS10 N-terminal" evidence="7">
    <location>
        <begin position="4"/>
        <end position="94"/>
    </location>
</feature>
<dbReference type="PANTHER" id="PTHR12146">
    <property type="entry name" value="40S RIBOSOMAL PROTEIN S10"/>
    <property type="match status" value="1"/>
</dbReference>